<reference evidence="1 2" key="1">
    <citation type="submission" date="2020-08" db="EMBL/GenBank/DDBJ databases">
        <title>Sequencing the genomes of 1000 actinobacteria strains.</title>
        <authorList>
            <person name="Klenk H.-P."/>
        </authorList>
    </citation>
    <scope>NUCLEOTIDE SEQUENCE [LARGE SCALE GENOMIC DNA]</scope>
    <source>
        <strain evidence="1 2">DSM 45272</strain>
    </source>
</reference>
<comment type="caution">
    <text evidence="1">The sequence shown here is derived from an EMBL/GenBank/DDBJ whole genome shotgun (WGS) entry which is preliminary data.</text>
</comment>
<keyword evidence="2" id="KW-1185">Reference proteome</keyword>
<dbReference type="Proteomes" id="UP000580861">
    <property type="component" value="Unassembled WGS sequence"/>
</dbReference>
<dbReference type="EMBL" id="JACHMX010000001">
    <property type="protein sequence ID" value="MBB5852231.1"/>
    <property type="molecule type" value="Genomic_DNA"/>
</dbReference>
<proteinExistence type="predicted"/>
<protein>
    <recommendedName>
        <fullName evidence="3">Virus ReqiPepy6 Gp37-like protein</fullName>
    </recommendedName>
</protein>
<sequence>MGASYVYLIADVRTGAILDELPLSGVSFDKKLNDSGGFRGRLRVDDPEIRMREPRLLTEPGRTALYVERNGDLLWGGVLWTSRYSAANGVLELGASDFLSYFDHRFMLDPADLAAPFTCSGDQLEVAARVIALAQAHADGDLGVVITGPATSGVTRSISYAPAECKAVGEVLRDLSGAEGGFDFAFDVQYDENGTPRRSLRLGHPRLGLAADANVWEYGANLIDFGWPSDAASMATRMLGTSSGQTGAPVIRADPSAHAAGWPLLEAAAPQLDTADPALLAAHVAGELAVRRRPVVLPELTVRADLDPIVGSYSVGDDARVLIDDPFFAGDLLDVTVRILGFSVTPGDDAGQEEVVLTVAPILGTG</sequence>
<organism evidence="1 2">
    <name type="scientific">Amycolatopsis umgeniensis</name>
    <dbReference type="NCBI Taxonomy" id="336628"/>
    <lineage>
        <taxon>Bacteria</taxon>
        <taxon>Bacillati</taxon>
        <taxon>Actinomycetota</taxon>
        <taxon>Actinomycetes</taxon>
        <taxon>Pseudonocardiales</taxon>
        <taxon>Pseudonocardiaceae</taxon>
        <taxon>Amycolatopsis</taxon>
    </lineage>
</organism>
<dbReference type="AlphaFoldDB" id="A0A841B029"/>
<gene>
    <name evidence="1" type="ORF">HDA45_002318</name>
</gene>
<evidence type="ECO:0000313" key="2">
    <source>
        <dbReference type="Proteomes" id="UP000580861"/>
    </source>
</evidence>
<dbReference type="RefSeq" id="WP_184894541.1">
    <property type="nucleotide sequence ID" value="NZ_JACHMX010000001.1"/>
</dbReference>
<evidence type="ECO:0008006" key="3">
    <source>
        <dbReference type="Google" id="ProtNLM"/>
    </source>
</evidence>
<accession>A0A841B029</accession>
<name>A0A841B029_9PSEU</name>
<evidence type="ECO:0000313" key="1">
    <source>
        <dbReference type="EMBL" id="MBB5852231.1"/>
    </source>
</evidence>